<dbReference type="InterPro" id="IPR039254">
    <property type="entry name" value="Rds1"/>
</dbReference>
<evidence type="ECO:0000313" key="3">
    <source>
        <dbReference type="Proteomes" id="UP000663853"/>
    </source>
</evidence>
<reference evidence="2" key="1">
    <citation type="submission" date="2021-01" db="EMBL/GenBank/DDBJ databases">
        <authorList>
            <person name="Kaushik A."/>
        </authorList>
    </citation>
    <scope>NUCLEOTIDE SEQUENCE</scope>
    <source>
        <strain evidence="2">AG6-10EEA</strain>
    </source>
</reference>
<sequence length="384" mass="42777">MKSFALLAALLSIVSAAPSRDRAARSPSLLVYSGPKVMDARNNDGKFNPPKGGVNPPKPVYHAASAFDYESLNLALNQEWIELDLFRYGLKRFSVKEFEDAGMNEDDRYLIEFMAEQEAGHAHAVGNLLGGPEAASKSCKYTYPFDNVREFVDFCQKLTRWGESGVYGFLPHLDSRASAQILLQSITTEARQQMIFRQFEGLFPMPVWFETGITQSMAWTLLAPYLEECPKENHRIQWRNFPALNIVNNPSGIDPDYKPAITHNRPHLSAPGREVKFTWENPGKKVGPKNFDYVTATAVAGKAKYAAWISQYNVSYTPLENLDGNSGSTKQPGTLVFPEVSDPVTQVNDTMFIAIVDANVHLTPANMSLIDDHIVAGPAMYQAY</sequence>
<keyword evidence="1" id="KW-0732">Signal</keyword>
<proteinExistence type="predicted"/>
<feature type="chain" id="PRO_5034033806" description="Protein rds1" evidence="1">
    <location>
        <begin position="17"/>
        <end position="384"/>
    </location>
</feature>
<dbReference type="PANTHER" id="PTHR38705:SF1">
    <property type="entry name" value="PROTEIN RDS1"/>
    <property type="match status" value="1"/>
</dbReference>
<comment type="caution">
    <text evidence="2">The sequence shown here is derived from an EMBL/GenBank/DDBJ whole genome shotgun (WGS) entry which is preliminary data.</text>
</comment>
<accession>A0A8H3D7C4</accession>
<feature type="signal peptide" evidence="1">
    <location>
        <begin position="1"/>
        <end position="16"/>
    </location>
</feature>
<evidence type="ECO:0000256" key="1">
    <source>
        <dbReference type="SAM" id="SignalP"/>
    </source>
</evidence>
<protein>
    <recommendedName>
        <fullName evidence="4">Protein rds1</fullName>
    </recommendedName>
</protein>
<evidence type="ECO:0000313" key="2">
    <source>
        <dbReference type="EMBL" id="CAE6513801.1"/>
    </source>
</evidence>
<dbReference type="EMBL" id="CAJMXA010003743">
    <property type="protein sequence ID" value="CAE6513801.1"/>
    <property type="molecule type" value="Genomic_DNA"/>
</dbReference>
<dbReference type="PANTHER" id="PTHR38705">
    <property type="entry name" value="PROTEIN RDS1"/>
    <property type="match status" value="1"/>
</dbReference>
<dbReference type="Pfam" id="PF13668">
    <property type="entry name" value="Ferritin_2"/>
    <property type="match status" value="1"/>
</dbReference>
<dbReference type="AlphaFoldDB" id="A0A8H3D7C4"/>
<organism evidence="2 3">
    <name type="scientific">Rhizoctonia solani</name>
    <dbReference type="NCBI Taxonomy" id="456999"/>
    <lineage>
        <taxon>Eukaryota</taxon>
        <taxon>Fungi</taxon>
        <taxon>Dikarya</taxon>
        <taxon>Basidiomycota</taxon>
        <taxon>Agaricomycotina</taxon>
        <taxon>Agaricomycetes</taxon>
        <taxon>Cantharellales</taxon>
        <taxon>Ceratobasidiaceae</taxon>
        <taxon>Rhizoctonia</taxon>
    </lineage>
</organism>
<dbReference type="Proteomes" id="UP000663853">
    <property type="component" value="Unassembled WGS sequence"/>
</dbReference>
<name>A0A8H3D7C4_9AGAM</name>
<evidence type="ECO:0008006" key="4">
    <source>
        <dbReference type="Google" id="ProtNLM"/>
    </source>
</evidence>
<gene>
    <name evidence="2" type="ORF">RDB_LOCUS133306</name>
</gene>